<proteinExistence type="predicted"/>
<evidence type="ECO:0000256" key="8">
    <source>
        <dbReference type="ARBA" id="ARBA00023163"/>
    </source>
</evidence>
<feature type="region of interest" description="Disordered" evidence="11">
    <location>
        <begin position="368"/>
        <end position="411"/>
    </location>
</feature>
<dbReference type="Proteomes" id="UP000708208">
    <property type="component" value="Unassembled WGS sequence"/>
</dbReference>
<dbReference type="PROSITE" id="PS00028">
    <property type="entry name" value="ZINC_FINGER_C2H2_1"/>
    <property type="match status" value="2"/>
</dbReference>
<keyword evidence="6" id="KW-0805">Transcription regulation</keyword>
<evidence type="ECO:0000256" key="3">
    <source>
        <dbReference type="ARBA" id="ARBA00022737"/>
    </source>
</evidence>
<feature type="compositionally biased region" description="Basic and acidic residues" evidence="11">
    <location>
        <begin position="399"/>
        <end position="411"/>
    </location>
</feature>
<dbReference type="PANTHER" id="PTHR24379">
    <property type="entry name" value="KRAB AND ZINC FINGER DOMAIN-CONTAINING"/>
    <property type="match status" value="1"/>
</dbReference>
<keyword evidence="9" id="KW-0539">Nucleus</keyword>
<dbReference type="PANTHER" id="PTHR24379:SF81">
    <property type="entry name" value="CCCTC-BINDING FACTOR LIKE"/>
    <property type="match status" value="1"/>
</dbReference>
<keyword evidence="8" id="KW-0804">Transcription</keyword>
<accession>A0A8J2JJF8</accession>
<keyword evidence="2" id="KW-0479">Metal-binding</keyword>
<evidence type="ECO:0000256" key="7">
    <source>
        <dbReference type="ARBA" id="ARBA00023125"/>
    </source>
</evidence>
<evidence type="ECO:0000256" key="10">
    <source>
        <dbReference type="PROSITE-ProRule" id="PRU00042"/>
    </source>
</evidence>
<feature type="domain" description="C2H2-type" evidence="12">
    <location>
        <begin position="413"/>
        <end position="431"/>
    </location>
</feature>
<evidence type="ECO:0000256" key="9">
    <source>
        <dbReference type="ARBA" id="ARBA00023242"/>
    </source>
</evidence>
<keyword evidence="14" id="KW-1185">Reference proteome</keyword>
<feature type="domain" description="C2H2-type" evidence="12">
    <location>
        <begin position="890"/>
        <end position="908"/>
    </location>
</feature>
<feature type="domain" description="C2H2-type" evidence="12">
    <location>
        <begin position="798"/>
        <end position="821"/>
    </location>
</feature>
<feature type="region of interest" description="Disordered" evidence="11">
    <location>
        <begin position="1021"/>
        <end position="1057"/>
    </location>
</feature>
<evidence type="ECO:0000256" key="1">
    <source>
        <dbReference type="ARBA" id="ARBA00004123"/>
    </source>
</evidence>
<evidence type="ECO:0000259" key="12">
    <source>
        <dbReference type="PROSITE" id="PS50157"/>
    </source>
</evidence>
<dbReference type="GO" id="GO:0000977">
    <property type="term" value="F:RNA polymerase II transcription regulatory region sequence-specific DNA binding"/>
    <property type="evidence" value="ECO:0007669"/>
    <property type="project" value="TreeGrafter"/>
</dbReference>
<gene>
    <name evidence="13" type="ORF">AFUS01_LOCUS4860</name>
</gene>
<dbReference type="SMART" id="SM00355">
    <property type="entry name" value="ZnF_C2H2"/>
    <property type="match status" value="12"/>
</dbReference>
<dbReference type="Pfam" id="PF13912">
    <property type="entry name" value="zf-C2H2_6"/>
    <property type="match status" value="1"/>
</dbReference>
<dbReference type="OrthoDB" id="428658at2759"/>
<protein>
    <recommendedName>
        <fullName evidence="12">C2H2-type domain-containing protein</fullName>
    </recommendedName>
</protein>
<feature type="domain" description="C2H2-type" evidence="12">
    <location>
        <begin position="861"/>
        <end position="884"/>
    </location>
</feature>
<evidence type="ECO:0000313" key="14">
    <source>
        <dbReference type="Proteomes" id="UP000708208"/>
    </source>
</evidence>
<keyword evidence="3" id="KW-0677">Repeat</keyword>
<dbReference type="GO" id="GO:0008270">
    <property type="term" value="F:zinc ion binding"/>
    <property type="evidence" value="ECO:0007669"/>
    <property type="project" value="UniProtKB-KW"/>
</dbReference>
<dbReference type="PROSITE" id="PS50157">
    <property type="entry name" value="ZINC_FINGER_C2H2_2"/>
    <property type="match status" value="7"/>
</dbReference>
<dbReference type="Pfam" id="PF00096">
    <property type="entry name" value="zf-C2H2"/>
    <property type="match status" value="6"/>
</dbReference>
<organism evidence="13 14">
    <name type="scientific">Allacma fusca</name>
    <dbReference type="NCBI Taxonomy" id="39272"/>
    <lineage>
        <taxon>Eukaryota</taxon>
        <taxon>Metazoa</taxon>
        <taxon>Ecdysozoa</taxon>
        <taxon>Arthropoda</taxon>
        <taxon>Hexapoda</taxon>
        <taxon>Collembola</taxon>
        <taxon>Symphypleona</taxon>
        <taxon>Sminthuridae</taxon>
        <taxon>Allacma</taxon>
    </lineage>
</organism>
<sequence length="1057" mass="119365">MASTKSEHGSEITSPNSQETCLICSKAIKLKQSWSSNSTESEETLRNIAKILHVSSSVYDGTDFDSLPIPLLCSSCSVTILEAVKLQEAVTVLQDRLKKLTAEIKKDLVSSLDSKHLKTSHNSKEDLGQVERIRQLYAQCWTPCEIKLVHCTVPSKSTQDTSFESRELRLSLRSSIYQGQQQGTDEELDLDIQSDVSGHDDAATWEDCDPLDVNTISTNSVRCGNGVDPILEVIKVDIVECELCGKGFSTSSELRQHKSICCRKDALEDFKLMDTKKSYRHKPGKCHRCGRVFTRQTLLRGHLNRKVPCTQVLFNNAKGITEDQKTSNVVVNPVSFWDYKRRSPCRQKKCHRCGKIFNRPAILRKHLNRKVPCDQQSNDEKESDNPPINLADAGVDGGNRSDKSVSRSRDIPKKCNRCGKVFTRNYLLRNHLNRKVPCTEFQSNFLITNDSDFTKDSSKTSHKPKCHRCGKTFGKRDTFRLHLLRKTPCNQPSSNSNSVSSRYKSAKCHRCGKVFTRAYVLKVHLMKKIPCTVSSASNLKQDSTVGSTTEYSLRPTVNQCHRCGKIFTRSNLLRSHLRMIVPCTIPDGLKIEKANFVRNTRTRYKRAKCHRCGTVFSRTSILQKHLLKKIPCTPICNSGESSKVELLASGKSDFRNSLEISSSKNYHNPQGHSLKNQEDKLQLSSNIIFPEASTFSTDELCESRVQDHHELISDSQIIKADDDVAILFDGRDQVLTDEQNHEVSNDEQSHMITDEQQQIMPGQYRIILTDQSQPSFAHVIPYIQATSVPTFVTNSQTWNCRRCLKTFPDKSCLVAHNRTAHRRTYICRVCAETFATQLELRDHKRISHNMMTDTDLKGKRFQCQQCDRSYTRGNALKEHIIGMHQTGGAYQCKGCGKSFSAYQSLRRHGPCGLDNSEGLKATEATESHNFSKNPEPKQPSDMINQYSRNNSAVIVNKLPSMQISQISLLSTVPLLAAHSETQTQSTATTDYQLPEYEEPTFLSEVQSDMKIEVFEETRPWSSSDYQDGSIPRIVSSKSCQPEMRVTGAPENPDFITP</sequence>
<feature type="domain" description="C2H2-type" evidence="12">
    <location>
        <begin position="239"/>
        <end position="260"/>
    </location>
</feature>
<feature type="domain" description="C2H2-type" evidence="12">
    <location>
        <begin position="825"/>
        <end position="853"/>
    </location>
</feature>
<keyword evidence="5" id="KW-0862">Zinc</keyword>
<dbReference type="AlphaFoldDB" id="A0A8J2JJF8"/>
<evidence type="ECO:0000313" key="13">
    <source>
        <dbReference type="EMBL" id="CAG7709876.1"/>
    </source>
</evidence>
<comment type="subcellular location">
    <subcellularLocation>
        <location evidence="1">Nucleus</location>
    </subcellularLocation>
</comment>
<evidence type="ECO:0000256" key="11">
    <source>
        <dbReference type="SAM" id="MobiDB-lite"/>
    </source>
</evidence>
<evidence type="ECO:0000256" key="5">
    <source>
        <dbReference type="ARBA" id="ARBA00022833"/>
    </source>
</evidence>
<dbReference type="InterPro" id="IPR013087">
    <property type="entry name" value="Znf_C2H2_type"/>
</dbReference>
<feature type="domain" description="C2H2-type" evidence="12">
    <location>
        <begin position="558"/>
        <end position="579"/>
    </location>
</feature>
<keyword evidence="4 10" id="KW-0863">Zinc-finger</keyword>
<dbReference type="EMBL" id="CAJVCH010030605">
    <property type="protein sequence ID" value="CAG7709876.1"/>
    <property type="molecule type" value="Genomic_DNA"/>
</dbReference>
<name>A0A8J2JJF8_9HEXA</name>
<comment type="caution">
    <text evidence="13">The sequence shown here is derived from an EMBL/GenBank/DDBJ whole genome shotgun (WGS) entry which is preliminary data.</text>
</comment>
<evidence type="ECO:0000256" key="6">
    <source>
        <dbReference type="ARBA" id="ARBA00023015"/>
    </source>
</evidence>
<dbReference type="GO" id="GO:0005634">
    <property type="term" value="C:nucleus"/>
    <property type="evidence" value="ECO:0007669"/>
    <property type="project" value="TreeGrafter"/>
</dbReference>
<keyword evidence="7" id="KW-0238">DNA-binding</keyword>
<evidence type="ECO:0000256" key="4">
    <source>
        <dbReference type="ARBA" id="ARBA00022771"/>
    </source>
</evidence>
<dbReference type="GO" id="GO:0000981">
    <property type="term" value="F:DNA-binding transcription factor activity, RNA polymerase II-specific"/>
    <property type="evidence" value="ECO:0007669"/>
    <property type="project" value="TreeGrafter"/>
</dbReference>
<evidence type="ECO:0000256" key="2">
    <source>
        <dbReference type="ARBA" id="ARBA00022723"/>
    </source>
</evidence>
<feature type="region of interest" description="Disordered" evidence="11">
    <location>
        <begin position="924"/>
        <end position="944"/>
    </location>
</feature>
<reference evidence="13" key="1">
    <citation type="submission" date="2021-06" db="EMBL/GenBank/DDBJ databases">
        <authorList>
            <person name="Hodson N. C."/>
            <person name="Mongue J. A."/>
            <person name="Jaron S. K."/>
        </authorList>
    </citation>
    <scope>NUCLEOTIDE SEQUENCE</scope>
</reference>